<name>A0A3A1NAX6_9FLAO</name>
<feature type="signal peptide" evidence="1">
    <location>
        <begin position="1"/>
        <end position="21"/>
    </location>
</feature>
<sequence length="148" mass="16727">MRKLKIALMLTVGVLSSMTYAQKSKIMTKTETVRTFLNGFNDTAAIQQSMELLADDYKFSNPMVELNSKSDFIELAQQIGQVLTGVEVLEVAENGDWVAALYIFKSEMPGLEQNIATEWFKIEKGKIVASKLIYDATKWRALYENSEN</sequence>
<proteinExistence type="predicted"/>
<dbReference type="Proteomes" id="UP000266067">
    <property type="component" value="Unassembled WGS sequence"/>
</dbReference>
<dbReference type="RefSeq" id="WP_119606394.1">
    <property type="nucleotide sequence ID" value="NZ_QXFH01000060.1"/>
</dbReference>
<dbReference type="AlphaFoldDB" id="A0A3A1NAX6"/>
<feature type="domain" description="SnoaL-like" evidence="2">
    <location>
        <begin position="33"/>
        <end position="129"/>
    </location>
</feature>
<dbReference type="OrthoDB" id="1161475at2"/>
<evidence type="ECO:0000259" key="2">
    <source>
        <dbReference type="Pfam" id="PF12680"/>
    </source>
</evidence>
<keyword evidence="1" id="KW-0732">Signal</keyword>
<feature type="chain" id="PRO_5017231558" evidence="1">
    <location>
        <begin position="22"/>
        <end position="148"/>
    </location>
</feature>
<dbReference type="InterPro" id="IPR037401">
    <property type="entry name" value="SnoaL-like"/>
</dbReference>
<dbReference type="SUPFAM" id="SSF54427">
    <property type="entry name" value="NTF2-like"/>
    <property type="match status" value="1"/>
</dbReference>
<comment type="caution">
    <text evidence="3">The sequence shown here is derived from an EMBL/GenBank/DDBJ whole genome shotgun (WGS) entry which is preliminary data.</text>
</comment>
<dbReference type="InterPro" id="IPR032710">
    <property type="entry name" value="NTF2-like_dom_sf"/>
</dbReference>
<dbReference type="EMBL" id="QXFH01000060">
    <property type="protein sequence ID" value="RIV36717.1"/>
    <property type="molecule type" value="Genomic_DNA"/>
</dbReference>
<gene>
    <name evidence="3" type="ORF">D2V08_01670</name>
</gene>
<reference evidence="3 4" key="1">
    <citation type="submission" date="2018-08" db="EMBL/GenBank/DDBJ databases">
        <title>Proposal of Muricauda 72 sp.nov. and Muricauda NH166 sp.nov., isolated from seawater.</title>
        <authorList>
            <person name="Cheng H."/>
            <person name="Wu Y.-H."/>
            <person name="Guo L.-L."/>
            <person name="Xu X.-W."/>
        </authorList>
    </citation>
    <scope>NUCLEOTIDE SEQUENCE [LARGE SCALE GENOMIC DNA]</scope>
    <source>
        <strain evidence="3 4">KCTC 22173</strain>
    </source>
</reference>
<evidence type="ECO:0000256" key="1">
    <source>
        <dbReference type="SAM" id="SignalP"/>
    </source>
</evidence>
<dbReference type="Pfam" id="PF12680">
    <property type="entry name" value="SnoaL_2"/>
    <property type="match status" value="1"/>
</dbReference>
<protein>
    <submittedName>
        <fullName evidence="3">Nuclear transport factor 2 family protein</fullName>
    </submittedName>
</protein>
<keyword evidence="4" id="KW-1185">Reference proteome</keyword>
<evidence type="ECO:0000313" key="3">
    <source>
        <dbReference type="EMBL" id="RIV36717.1"/>
    </source>
</evidence>
<organism evidence="3 4">
    <name type="scientific">Flagellimonas lutimaris</name>
    <dbReference type="NCBI Taxonomy" id="475082"/>
    <lineage>
        <taxon>Bacteria</taxon>
        <taxon>Pseudomonadati</taxon>
        <taxon>Bacteroidota</taxon>
        <taxon>Flavobacteriia</taxon>
        <taxon>Flavobacteriales</taxon>
        <taxon>Flavobacteriaceae</taxon>
        <taxon>Flagellimonas</taxon>
    </lineage>
</organism>
<accession>A0A3A1NAX6</accession>
<dbReference type="Gene3D" id="3.10.450.50">
    <property type="match status" value="1"/>
</dbReference>
<evidence type="ECO:0000313" key="4">
    <source>
        <dbReference type="Proteomes" id="UP000266067"/>
    </source>
</evidence>